<organism evidence="1 2">
    <name type="scientific">Cichorium intybus</name>
    <name type="common">Chicory</name>
    <dbReference type="NCBI Taxonomy" id="13427"/>
    <lineage>
        <taxon>Eukaryota</taxon>
        <taxon>Viridiplantae</taxon>
        <taxon>Streptophyta</taxon>
        <taxon>Embryophyta</taxon>
        <taxon>Tracheophyta</taxon>
        <taxon>Spermatophyta</taxon>
        <taxon>Magnoliopsida</taxon>
        <taxon>eudicotyledons</taxon>
        <taxon>Gunneridae</taxon>
        <taxon>Pentapetalae</taxon>
        <taxon>asterids</taxon>
        <taxon>campanulids</taxon>
        <taxon>Asterales</taxon>
        <taxon>Asteraceae</taxon>
        <taxon>Cichorioideae</taxon>
        <taxon>Cichorieae</taxon>
        <taxon>Cichoriinae</taxon>
        <taxon>Cichorium</taxon>
    </lineage>
</organism>
<dbReference type="EMBL" id="CM042016">
    <property type="protein sequence ID" value="KAI3698720.1"/>
    <property type="molecule type" value="Genomic_DNA"/>
</dbReference>
<evidence type="ECO:0000313" key="1">
    <source>
        <dbReference type="EMBL" id="KAI3698720.1"/>
    </source>
</evidence>
<comment type="caution">
    <text evidence="1">The sequence shown here is derived from an EMBL/GenBank/DDBJ whole genome shotgun (WGS) entry which is preliminary data.</text>
</comment>
<protein>
    <submittedName>
        <fullName evidence="1">Uncharacterized protein</fullName>
    </submittedName>
</protein>
<proteinExistence type="predicted"/>
<name>A0ACB8ZM25_CICIN</name>
<evidence type="ECO:0000313" key="2">
    <source>
        <dbReference type="Proteomes" id="UP001055811"/>
    </source>
</evidence>
<reference evidence="2" key="1">
    <citation type="journal article" date="2022" name="Mol. Ecol. Resour.">
        <title>The genomes of chicory, endive, great burdock and yacon provide insights into Asteraceae palaeo-polyploidization history and plant inulin production.</title>
        <authorList>
            <person name="Fan W."/>
            <person name="Wang S."/>
            <person name="Wang H."/>
            <person name="Wang A."/>
            <person name="Jiang F."/>
            <person name="Liu H."/>
            <person name="Zhao H."/>
            <person name="Xu D."/>
            <person name="Zhang Y."/>
        </authorList>
    </citation>
    <scope>NUCLEOTIDE SEQUENCE [LARGE SCALE GENOMIC DNA]</scope>
    <source>
        <strain evidence="2">cv. Punajuju</strain>
    </source>
</reference>
<gene>
    <name evidence="1" type="ORF">L2E82_42480</name>
</gene>
<keyword evidence="2" id="KW-1185">Reference proteome</keyword>
<sequence length="94" mass="10447">MNRDPFIAWELDIGSGYNHLRLKQCHDVKLAKQHTTILPLTRNLKSYVSSITSHRELPCFFIPHSLVGGLAYGSPEGNPPLDSIEFALSLLTGT</sequence>
<accession>A0ACB8ZM25</accession>
<dbReference type="Proteomes" id="UP001055811">
    <property type="component" value="Linkage Group LG08"/>
</dbReference>
<reference evidence="1 2" key="2">
    <citation type="journal article" date="2022" name="Mol. Ecol. Resour.">
        <title>The genomes of chicory, endive, great burdock and yacon provide insights into Asteraceae paleo-polyploidization history and plant inulin production.</title>
        <authorList>
            <person name="Fan W."/>
            <person name="Wang S."/>
            <person name="Wang H."/>
            <person name="Wang A."/>
            <person name="Jiang F."/>
            <person name="Liu H."/>
            <person name="Zhao H."/>
            <person name="Xu D."/>
            <person name="Zhang Y."/>
        </authorList>
    </citation>
    <scope>NUCLEOTIDE SEQUENCE [LARGE SCALE GENOMIC DNA]</scope>
    <source>
        <strain evidence="2">cv. Punajuju</strain>
        <tissue evidence="1">Leaves</tissue>
    </source>
</reference>